<accession>A0A7Y2E9V1</accession>
<evidence type="ECO:0000313" key="1">
    <source>
        <dbReference type="EMBL" id="NNF07240.1"/>
    </source>
</evidence>
<evidence type="ECO:0000313" key="2">
    <source>
        <dbReference type="Proteomes" id="UP000547674"/>
    </source>
</evidence>
<name>A0A7Y2E9V1_UNCEI</name>
<dbReference type="PROSITE" id="PS51257">
    <property type="entry name" value="PROKAR_LIPOPROTEIN"/>
    <property type="match status" value="1"/>
</dbReference>
<proteinExistence type="predicted"/>
<dbReference type="EMBL" id="JABDJR010000435">
    <property type="protein sequence ID" value="NNF07240.1"/>
    <property type="molecule type" value="Genomic_DNA"/>
</dbReference>
<protein>
    <submittedName>
        <fullName evidence="1">Uncharacterized protein</fullName>
    </submittedName>
</protein>
<organism evidence="1 2">
    <name type="scientific">Eiseniibacteriota bacterium</name>
    <dbReference type="NCBI Taxonomy" id="2212470"/>
    <lineage>
        <taxon>Bacteria</taxon>
        <taxon>Candidatus Eiseniibacteriota</taxon>
    </lineage>
</organism>
<dbReference type="AlphaFoldDB" id="A0A7Y2E9V1"/>
<comment type="caution">
    <text evidence="1">The sequence shown here is derived from an EMBL/GenBank/DDBJ whole genome shotgun (WGS) entry which is preliminary data.</text>
</comment>
<gene>
    <name evidence="1" type="ORF">HKN21_10810</name>
</gene>
<reference evidence="1 2" key="1">
    <citation type="submission" date="2020-03" db="EMBL/GenBank/DDBJ databases">
        <title>Metabolic flexibility allows generalist bacteria to become dominant in a frequently disturbed ecosystem.</title>
        <authorList>
            <person name="Chen Y.-J."/>
            <person name="Leung P.M."/>
            <person name="Bay S.K."/>
            <person name="Hugenholtz P."/>
            <person name="Kessler A.J."/>
            <person name="Shelley G."/>
            <person name="Waite D.W."/>
            <person name="Cook P.L."/>
            <person name="Greening C."/>
        </authorList>
    </citation>
    <scope>NUCLEOTIDE SEQUENCE [LARGE SCALE GENOMIC DNA]</scope>
    <source>
        <strain evidence="1">SS_bin_28</strain>
    </source>
</reference>
<dbReference type="Proteomes" id="UP000547674">
    <property type="component" value="Unassembled WGS sequence"/>
</dbReference>
<sequence length="131" mass="14174">MSRLSRAICVCAGVLFLVGCGSNVEFIRTDPTKYESTPSTTQIEVFQGPIVKPHVVIGVVTAVQEMKATTGTLSTYDEALRVLRVKARSVGGHALAELKPVYSDNAHVEPKVELTAKVVRFLEKEASISTQ</sequence>